<evidence type="ECO:0000256" key="6">
    <source>
        <dbReference type="SAM" id="Phobius"/>
    </source>
</evidence>
<feature type="domain" description="GtrA/DPMS transmembrane" evidence="7">
    <location>
        <begin position="19"/>
        <end position="169"/>
    </location>
</feature>
<gene>
    <name evidence="8" type="ORF">ACFP57_02185</name>
</gene>
<sequence length="206" mass="23453">MTLESRRARSRRHLRQFLKFGIVGGSGVVVNMVVAFIMTKLHGGTSHDNDPVWFITARHALRYTHLVWLGAFVVANFWNFQLNRSWTFKRTHRRGWWAEFWPFFAVGSVAAMAGLVIKTWLTNPTSPVYLPSSVFNDDQGLRARAYWSQLITIVITLPINFVVNKLWTFRAVHHPAAEVPMLAPVVDPDEVTESGTIVSEPRHAEG</sequence>
<comment type="subcellular location">
    <subcellularLocation>
        <location evidence="1">Membrane</location>
        <topology evidence="1">Multi-pass membrane protein</topology>
    </subcellularLocation>
</comment>
<evidence type="ECO:0000256" key="2">
    <source>
        <dbReference type="ARBA" id="ARBA00009399"/>
    </source>
</evidence>
<evidence type="ECO:0000313" key="8">
    <source>
        <dbReference type="EMBL" id="MFC6395807.1"/>
    </source>
</evidence>
<proteinExistence type="inferred from homology"/>
<dbReference type="PANTHER" id="PTHR38459">
    <property type="entry name" value="PROPHAGE BACTOPRENOL-LINKED GLUCOSE TRANSLOCASE HOMOLOG"/>
    <property type="match status" value="1"/>
</dbReference>
<protein>
    <submittedName>
        <fullName evidence="8">GtrA family protein</fullName>
    </submittedName>
</protein>
<feature type="transmembrane region" description="Helical" evidence="6">
    <location>
        <begin position="20"/>
        <end position="41"/>
    </location>
</feature>
<evidence type="ECO:0000256" key="1">
    <source>
        <dbReference type="ARBA" id="ARBA00004141"/>
    </source>
</evidence>
<dbReference type="Pfam" id="PF04138">
    <property type="entry name" value="GtrA_DPMS_TM"/>
    <property type="match status" value="1"/>
</dbReference>
<keyword evidence="3 6" id="KW-0812">Transmembrane</keyword>
<name>A0ABW1X0T1_9ACTN</name>
<evidence type="ECO:0000256" key="3">
    <source>
        <dbReference type="ARBA" id="ARBA00022692"/>
    </source>
</evidence>
<dbReference type="PANTHER" id="PTHR38459:SF1">
    <property type="entry name" value="PROPHAGE BACTOPRENOL-LINKED GLUCOSE TRANSLOCASE HOMOLOG"/>
    <property type="match status" value="1"/>
</dbReference>
<accession>A0ABW1X0T1</accession>
<comment type="similarity">
    <text evidence="2">Belongs to the GtrA family.</text>
</comment>
<keyword evidence="9" id="KW-1185">Reference proteome</keyword>
<reference evidence="9" key="1">
    <citation type="journal article" date="2019" name="Int. J. Syst. Evol. Microbiol.">
        <title>The Global Catalogue of Microorganisms (GCM) 10K type strain sequencing project: providing services to taxonomists for standard genome sequencing and annotation.</title>
        <authorList>
            <consortium name="The Broad Institute Genomics Platform"/>
            <consortium name="The Broad Institute Genome Sequencing Center for Infectious Disease"/>
            <person name="Wu L."/>
            <person name="Ma J."/>
        </authorList>
    </citation>
    <scope>NUCLEOTIDE SEQUENCE [LARGE SCALE GENOMIC DNA]</scope>
    <source>
        <strain evidence="9">CGMCC 1.15277</strain>
    </source>
</reference>
<dbReference type="InterPro" id="IPR051401">
    <property type="entry name" value="GtrA_CellWall_Glycosyl"/>
</dbReference>
<feature type="transmembrane region" description="Helical" evidence="6">
    <location>
        <begin position="100"/>
        <end position="121"/>
    </location>
</feature>
<feature type="transmembrane region" description="Helical" evidence="6">
    <location>
        <begin position="61"/>
        <end position="80"/>
    </location>
</feature>
<keyword evidence="5 6" id="KW-0472">Membrane</keyword>
<dbReference type="RefSeq" id="WP_343884506.1">
    <property type="nucleotide sequence ID" value="NZ_BAAAKI010000002.1"/>
</dbReference>
<evidence type="ECO:0000256" key="5">
    <source>
        <dbReference type="ARBA" id="ARBA00023136"/>
    </source>
</evidence>
<evidence type="ECO:0000313" key="9">
    <source>
        <dbReference type="Proteomes" id="UP001596266"/>
    </source>
</evidence>
<dbReference type="InterPro" id="IPR007267">
    <property type="entry name" value="GtrA_DPMS_TM"/>
</dbReference>
<dbReference type="EMBL" id="JBHSUA010000007">
    <property type="protein sequence ID" value="MFC6395807.1"/>
    <property type="molecule type" value="Genomic_DNA"/>
</dbReference>
<feature type="transmembrane region" description="Helical" evidence="6">
    <location>
        <begin position="145"/>
        <end position="163"/>
    </location>
</feature>
<evidence type="ECO:0000259" key="7">
    <source>
        <dbReference type="Pfam" id="PF04138"/>
    </source>
</evidence>
<keyword evidence="4 6" id="KW-1133">Transmembrane helix</keyword>
<comment type="caution">
    <text evidence="8">The sequence shown here is derived from an EMBL/GenBank/DDBJ whole genome shotgun (WGS) entry which is preliminary data.</text>
</comment>
<dbReference type="Proteomes" id="UP001596266">
    <property type="component" value="Unassembled WGS sequence"/>
</dbReference>
<evidence type="ECO:0000256" key="4">
    <source>
        <dbReference type="ARBA" id="ARBA00022989"/>
    </source>
</evidence>
<organism evidence="8 9">
    <name type="scientific">Luteococcus sanguinis</name>
    <dbReference type="NCBI Taxonomy" id="174038"/>
    <lineage>
        <taxon>Bacteria</taxon>
        <taxon>Bacillati</taxon>
        <taxon>Actinomycetota</taxon>
        <taxon>Actinomycetes</taxon>
        <taxon>Propionibacteriales</taxon>
        <taxon>Propionibacteriaceae</taxon>
        <taxon>Luteococcus</taxon>
    </lineage>
</organism>